<feature type="disulfide bond" evidence="9">
    <location>
        <begin position="58"/>
        <end position="112"/>
    </location>
</feature>
<dbReference type="PROSITE" id="PS00319">
    <property type="entry name" value="APP_CUBD"/>
    <property type="match status" value="1"/>
</dbReference>
<dbReference type="Pfam" id="PF12924">
    <property type="entry name" value="APP_Cu_bd"/>
    <property type="match status" value="1"/>
</dbReference>
<evidence type="ECO:0000256" key="5">
    <source>
        <dbReference type="ARBA" id="ARBA00023087"/>
    </source>
</evidence>
<dbReference type="PANTHER" id="PTHR23103">
    <property type="entry name" value="ALZHEIMER'S DISEASE BETA-AMYLOID RELATED"/>
    <property type="match status" value="1"/>
</dbReference>
<keyword evidence="3" id="KW-0732">Signal</keyword>
<keyword evidence="5 10" id="KW-0034">Amyloid</keyword>
<keyword evidence="4" id="KW-1133">Transmembrane helix</keyword>
<dbReference type="SUPFAM" id="SSF89811">
    <property type="entry name" value="Amyloid beta a4 protein copper binding domain (domain 2)"/>
    <property type="match status" value="1"/>
</dbReference>
<proteinExistence type="inferred from homology"/>
<dbReference type="GO" id="GO:0045121">
    <property type="term" value="C:membrane raft"/>
    <property type="evidence" value="ECO:0007669"/>
    <property type="project" value="TreeGrafter"/>
</dbReference>
<dbReference type="FunFam" id="3.30.1490.140:FF:000001">
    <property type="entry name" value="Amyloid beta (A4) protein b"/>
    <property type="match status" value="1"/>
</dbReference>
<sequence>VYPELQITNVVEANQPVSIQNWCKKGKRQCRSNGHIVVPYRCLVGEFVSDALLVPDKCKFLHQERMVMCESHLHWHTVAKESCGDRSMNLHDFGMLLPCGIDRFRGVEFVCCPMEEQRDSEAEEQEEANSDVWWGAAENEYTDSMTKQAPTAEQQELESATVDEEDDIGDDVEDAWENDEDGDGVEDDEEDDEDEDSINDHDSTEQASNVAMTTTTTTTTESIEEVVR</sequence>
<protein>
    <recommendedName>
        <fullName evidence="10">Amyloid-beta A4 protein</fullName>
    </recommendedName>
</protein>
<dbReference type="AlphaFoldDB" id="A0AAD5B722"/>
<dbReference type="GO" id="GO:0005102">
    <property type="term" value="F:signaling receptor binding"/>
    <property type="evidence" value="ECO:0007669"/>
    <property type="project" value="TreeGrafter"/>
</dbReference>
<accession>A0AAD5B722</accession>
<dbReference type="Proteomes" id="UP001205998">
    <property type="component" value="Unassembled WGS sequence"/>
</dbReference>
<dbReference type="GO" id="GO:0009986">
    <property type="term" value="C:cell surface"/>
    <property type="evidence" value="ECO:0007669"/>
    <property type="project" value="TreeGrafter"/>
</dbReference>
<evidence type="ECO:0000259" key="12">
    <source>
        <dbReference type="PROSITE" id="PS51869"/>
    </source>
</evidence>
<dbReference type="InterPro" id="IPR036454">
    <property type="entry name" value="Amyloid_glyco_heparin-bd_sf"/>
</dbReference>
<feature type="compositionally biased region" description="Polar residues" evidence="11">
    <location>
        <begin position="145"/>
        <end position="158"/>
    </location>
</feature>
<feature type="disulfide bond" evidence="9">
    <location>
        <begin position="23"/>
        <end position="30"/>
    </location>
</feature>
<dbReference type="InterPro" id="IPR008154">
    <property type="entry name" value="Amyloid_glyco_extra"/>
</dbReference>
<keyword evidence="14" id="KW-1185">Reference proteome</keyword>
<evidence type="ECO:0000256" key="6">
    <source>
        <dbReference type="ARBA" id="ARBA00023136"/>
    </source>
</evidence>
<feature type="region of interest" description="CuBD subdomain" evidence="9">
    <location>
        <begin position="56"/>
        <end position="114"/>
    </location>
</feature>
<feature type="disulfide bond" evidence="9">
    <location>
        <begin position="69"/>
        <end position="99"/>
    </location>
</feature>
<dbReference type="InterPro" id="IPR036669">
    <property type="entry name" value="Amyloid_Cu-bd_sf"/>
</dbReference>
<feature type="non-terminal residue" evidence="13">
    <location>
        <position position="1"/>
    </location>
</feature>
<dbReference type="GO" id="GO:0005798">
    <property type="term" value="C:Golgi-associated vesicle"/>
    <property type="evidence" value="ECO:0007669"/>
    <property type="project" value="UniProtKB-UniRule"/>
</dbReference>
<comment type="caution">
    <text evidence="13">The sequence shown here is derived from an EMBL/GenBank/DDBJ whole genome shotgun (WGS) entry which is preliminary data.</text>
</comment>
<dbReference type="GO" id="GO:0008201">
    <property type="term" value="F:heparin binding"/>
    <property type="evidence" value="ECO:0007669"/>
    <property type="project" value="UniProtKB-UniRule"/>
</dbReference>
<keyword evidence="6" id="KW-0472">Membrane</keyword>
<evidence type="ECO:0000256" key="1">
    <source>
        <dbReference type="ARBA" id="ARBA00004479"/>
    </source>
</evidence>
<reference evidence="13" key="1">
    <citation type="submission" date="2018-07" db="EMBL/GenBank/DDBJ databases">
        <title>Comparative genomics of catfishes provides insights into carnivory and benthic adaptation.</title>
        <authorList>
            <person name="Zhang Y."/>
            <person name="Wang D."/>
            <person name="Peng Z."/>
            <person name="Zheng S."/>
            <person name="Shao F."/>
            <person name="Tao W."/>
        </authorList>
    </citation>
    <scope>NUCLEOTIDE SEQUENCE</scope>
    <source>
        <strain evidence="13">Chongqing</strain>
    </source>
</reference>
<dbReference type="GO" id="GO:0030546">
    <property type="term" value="F:signaling receptor activator activity"/>
    <property type="evidence" value="ECO:0007669"/>
    <property type="project" value="TreeGrafter"/>
</dbReference>
<evidence type="ECO:0000256" key="11">
    <source>
        <dbReference type="SAM" id="MobiDB-lite"/>
    </source>
</evidence>
<evidence type="ECO:0000256" key="3">
    <source>
        <dbReference type="ARBA" id="ARBA00022729"/>
    </source>
</evidence>
<dbReference type="PROSITE" id="PS51869">
    <property type="entry name" value="APP_E1"/>
    <property type="match status" value="1"/>
</dbReference>
<evidence type="ECO:0000256" key="9">
    <source>
        <dbReference type="PROSITE-ProRule" id="PRU01217"/>
    </source>
</evidence>
<keyword evidence="10" id="KW-1003">Cell membrane</keyword>
<feature type="domain" description="E1" evidence="12">
    <location>
        <begin position="1"/>
        <end position="114"/>
    </location>
</feature>
<comment type="function">
    <text evidence="10">Functions as a cell surface receptor and performs physiological functions on the surface of neurons relevant to neurite growth, neuronal adhesion and axonogenesis.</text>
</comment>
<evidence type="ECO:0000313" key="14">
    <source>
        <dbReference type="Proteomes" id="UP001205998"/>
    </source>
</evidence>
<evidence type="ECO:0000256" key="8">
    <source>
        <dbReference type="ARBA" id="ARBA00023180"/>
    </source>
</evidence>
<evidence type="ECO:0000256" key="10">
    <source>
        <dbReference type="RuleBase" id="RU367156"/>
    </source>
</evidence>
<evidence type="ECO:0000256" key="7">
    <source>
        <dbReference type="ARBA" id="ARBA00023157"/>
    </source>
</evidence>
<evidence type="ECO:0000313" key="13">
    <source>
        <dbReference type="EMBL" id="KAI5629794.1"/>
    </source>
</evidence>
<dbReference type="InterPro" id="IPR019744">
    <property type="entry name" value="APP_CUBD_CS"/>
</dbReference>
<feature type="disulfide bond" evidence="9">
    <location>
        <begin position="83"/>
        <end position="111"/>
    </location>
</feature>
<dbReference type="GO" id="GO:0005886">
    <property type="term" value="C:plasma membrane"/>
    <property type="evidence" value="ECO:0007669"/>
    <property type="project" value="UniProtKB-SubCell"/>
</dbReference>
<gene>
    <name evidence="13" type="ORF">C0J50_12672</name>
</gene>
<feature type="non-terminal residue" evidence="13">
    <location>
        <position position="228"/>
    </location>
</feature>
<dbReference type="GO" id="GO:0007417">
    <property type="term" value="P:central nervous system development"/>
    <property type="evidence" value="ECO:0007669"/>
    <property type="project" value="TreeGrafter"/>
</dbReference>
<dbReference type="InterPro" id="IPR011178">
    <property type="entry name" value="Amyloid_glyco_Cu-bd"/>
</dbReference>
<comment type="similarity">
    <text evidence="9 10">Belongs to the APP family.</text>
</comment>
<dbReference type="Gene3D" id="3.90.570.10">
    <property type="entry name" value="Amyloidogenic glycoprotein, heparin-binding domain"/>
    <property type="match status" value="1"/>
</dbReference>
<evidence type="ECO:0000256" key="2">
    <source>
        <dbReference type="ARBA" id="ARBA00022692"/>
    </source>
</evidence>
<dbReference type="GO" id="GO:0007409">
    <property type="term" value="P:axonogenesis"/>
    <property type="evidence" value="ECO:0007669"/>
    <property type="project" value="TreeGrafter"/>
</dbReference>
<dbReference type="InterPro" id="IPR008155">
    <property type="entry name" value="Amyloid_glyco"/>
</dbReference>
<organism evidence="13 14">
    <name type="scientific">Silurus asotus</name>
    <name type="common">Amur catfish</name>
    <name type="synonym">Parasilurus asotus</name>
    <dbReference type="NCBI Taxonomy" id="30991"/>
    <lineage>
        <taxon>Eukaryota</taxon>
        <taxon>Metazoa</taxon>
        <taxon>Chordata</taxon>
        <taxon>Craniata</taxon>
        <taxon>Vertebrata</taxon>
        <taxon>Euteleostomi</taxon>
        <taxon>Actinopterygii</taxon>
        <taxon>Neopterygii</taxon>
        <taxon>Teleostei</taxon>
        <taxon>Ostariophysi</taxon>
        <taxon>Siluriformes</taxon>
        <taxon>Siluridae</taxon>
        <taxon>Silurus</taxon>
    </lineage>
</organism>
<dbReference type="GO" id="GO:0005794">
    <property type="term" value="C:Golgi apparatus"/>
    <property type="evidence" value="ECO:0007669"/>
    <property type="project" value="TreeGrafter"/>
</dbReference>
<evidence type="ECO:0000256" key="4">
    <source>
        <dbReference type="ARBA" id="ARBA00022989"/>
    </source>
</evidence>
<dbReference type="Pfam" id="PF02177">
    <property type="entry name" value="APP_N"/>
    <property type="match status" value="1"/>
</dbReference>
<name>A0AAD5B722_SILAS</name>
<feature type="region of interest" description="Disordered" evidence="11">
    <location>
        <begin position="145"/>
        <end position="228"/>
    </location>
</feature>
<feature type="compositionally biased region" description="Acidic residues" evidence="11">
    <location>
        <begin position="161"/>
        <end position="197"/>
    </location>
</feature>
<dbReference type="InterPro" id="IPR015849">
    <property type="entry name" value="Amyloid_glyco_heparin-bd"/>
</dbReference>
<dbReference type="PANTHER" id="PTHR23103:SF7">
    <property type="entry name" value="AMYLOID-BETA PRECURSOR PROTEIN"/>
    <property type="match status" value="1"/>
</dbReference>
<comment type="caution">
    <text evidence="9">Lacks conserved residue(s) required for the propagation of feature annotation.</text>
</comment>
<feature type="region of interest" description="GFLD subdomain" evidence="9">
    <location>
        <begin position="1"/>
        <end position="48"/>
    </location>
</feature>
<comment type="subcellular location">
    <subcellularLocation>
        <location evidence="10">Cell membrane</location>
        <topology evidence="10">Single-pass type I membrane protein</topology>
    </subcellularLocation>
    <subcellularLocation>
        <location evidence="1">Membrane</location>
        <topology evidence="1">Single-pass type I membrane protein</topology>
    </subcellularLocation>
</comment>
<dbReference type="Gene3D" id="3.30.1490.140">
    <property type="entry name" value="Amyloidogenic glycoprotein, copper-binding domain"/>
    <property type="match status" value="1"/>
</dbReference>
<keyword evidence="8" id="KW-0325">Glycoprotein</keyword>
<dbReference type="SMART" id="SM00006">
    <property type="entry name" value="A4_EXTRA"/>
    <property type="match status" value="1"/>
</dbReference>
<dbReference type="SUPFAM" id="SSF56491">
    <property type="entry name" value="A heparin-binding domain"/>
    <property type="match status" value="1"/>
</dbReference>
<dbReference type="GO" id="GO:0005769">
    <property type="term" value="C:early endosome"/>
    <property type="evidence" value="ECO:0007669"/>
    <property type="project" value="TreeGrafter"/>
</dbReference>
<dbReference type="EMBL" id="MU533593">
    <property type="protein sequence ID" value="KAI5629794.1"/>
    <property type="molecule type" value="Genomic_DNA"/>
</dbReference>
<dbReference type="GO" id="GO:0046914">
    <property type="term" value="F:transition metal ion binding"/>
    <property type="evidence" value="ECO:0007669"/>
    <property type="project" value="InterPro"/>
</dbReference>
<keyword evidence="2" id="KW-0812">Transmembrane</keyword>
<keyword evidence="7 9" id="KW-1015">Disulfide bond</keyword>